<dbReference type="PANTHER" id="PTHR33823:SF4">
    <property type="entry name" value="GENERAL STRESS PROTEIN 16O"/>
    <property type="match status" value="1"/>
</dbReference>
<comment type="caution">
    <text evidence="7">The sequence shown here is derived from an EMBL/GenBank/DDBJ whole genome shotgun (WGS) entry which is preliminary data.</text>
</comment>
<dbReference type="InterPro" id="IPR000962">
    <property type="entry name" value="Znf_DskA_TraR"/>
</dbReference>
<feature type="domain" description="Zinc finger DksA/TraR C4-type" evidence="6">
    <location>
        <begin position="100"/>
        <end position="128"/>
    </location>
</feature>
<accession>A0A081P976</accession>
<keyword evidence="1" id="KW-0479">Metal-binding</keyword>
<dbReference type="InterPro" id="IPR037187">
    <property type="entry name" value="DnaK_N"/>
</dbReference>
<feature type="region of interest" description="Disordered" evidence="5">
    <location>
        <begin position="237"/>
        <end position="256"/>
    </location>
</feature>
<dbReference type="PROSITE" id="PS51128">
    <property type="entry name" value="ZF_DKSA_2"/>
    <property type="match status" value="1"/>
</dbReference>
<dbReference type="EMBL" id="JNVM01000004">
    <property type="protein sequence ID" value="KEQ27249.1"/>
    <property type="molecule type" value="Genomic_DNA"/>
</dbReference>
<dbReference type="AlphaFoldDB" id="A0A081P976"/>
<evidence type="ECO:0000313" key="8">
    <source>
        <dbReference type="Proteomes" id="UP000028123"/>
    </source>
</evidence>
<keyword evidence="2" id="KW-0863">Zinc-finger</keyword>
<keyword evidence="3" id="KW-0862">Zinc</keyword>
<proteinExistence type="predicted"/>
<evidence type="ECO:0000256" key="5">
    <source>
        <dbReference type="SAM" id="MobiDB-lite"/>
    </source>
</evidence>
<dbReference type="SUPFAM" id="SSF109635">
    <property type="entry name" value="DnaK suppressor protein DksA, alpha-hairpin domain"/>
    <property type="match status" value="1"/>
</dbReference>
<feature type="region of interest" description="Disordered" evidence="5">
    <location>
        <begin position="135"/>
        <end position="164"/>
    </location>
</feature>
<evidence type="ECO:0000313" key="7">
    <source>
        <dbReference type="EMBL" id="KEQ27249.1"/>
    </source>
</evidence>
<feature type="zinc finger region" description="dksA C4-type" evidence="4">
    <location>
        <begin position="105"/>
        <end position="129"/>
    </location>
</feature>
<feature type="compositionally biased region" description="Acidic residues" evidence="5">
    <location>
        <begin position="243"/>
        <end position="256"/>
    </location>
</feature>
<dbReference type="PANTHER" id="PTHR33823">
    <property type="entry name" value="RNA POLYMERASE-BINDING TRANSCRIPTION FACTOR DKSA-RELATED"/>
    <property type="match status" value="1"/>
</dbReference>
<keyword evidence="8" id="KW-1185">Reference proteome</keyword>
<dbReference type="Pfam" id="PF01258">
    <property type="entry name" value="zf-dskA_traR"/>
    <property type="match status" value="1"/>
</dbReference>
<dbReference type="OrthoDB" id="9811543at2"/>
<dbReference type="SUPFAM" id="SSF57716">
    <property type="entry name" value="Glucocorticoid receptor-like (DNA-binding domain)"/>
    <property type="match status" value="1"/>
</dbReference>
<gene>
    <name evidence="7" type="ORF">ET33_25580</name>
</gene>
<dbReference type="GO" id="GO:0008270">
    <property type="term" value="F:zinc ion binding"/>
    <property type="evidence" value="ECO:0007669"/>
    <property type="project" value="UniProtKB-KW"/>
</dbReference>
<dbReference type="NCBIfam" id="TIGR02890">
    <property type="entry name" value="bacill_yteA"/>
    <property type="match status" value="1"/>
</dbReference>
<evidence type="ECO:0000259" key="6">
    <source>
        <dbReference type="Pfam" id="PF01258"/>
    </source>
</evidence>
<reference evidence="7 8" key="1">
    <citation type="submission" date="2014-06" db="EMBL/GenBank/DDBJ databases">
        <title>Draft genome sequence of Paenibacillus sp. MSt1.</title>
        <authorList>
            <person name="Aw Y.K."/>
            <person name="Ong K.S."/>
            <person name="Gan H.M."/>
            <person name="Lee S.M."/>
        </authorList>
    </citation>
    <scope>NUCLEOTIDE SEQUENCE [LARGE SCALE GENOMIC DNA]</scope>
    <source>
        <strain evidence="7 8">MSt1</strain>
    </source>
</reference>
<evidence type="ECO:0000256" key="4">
    <source>
        <dbReference type="PROSITE-ProRule" id="PRU00510"/>
    </source>
</evidence>
<dbReference type="InterPro" id="IPR014240">
    <property type="entry name" value="YteA"/>
</dbReference>
<dbReference type="Proteomes" id="UP000028123">
    <property type="component" value="Unassembled WGS sequence"/>
</dbReference>
<evidence type="ECO:0000256" key="2">
    <source>
        <dbReference type="ARBA" id="ARBA00022771"/>
    </source>
</evidence>
<protein>
    <submittedName>
        <fullName evidence="7">Molecular chaperone DnaK</fullName>
    </submittedName>
</protein>
<dbReference type="Gene3D" id="1.20.120.910">
    <property type="entry name" value="DksA, coiled-coil domain"/>
    <property type="match status" value="1"/>
</dbReference>
<evidence type="ECO:0000256" key="3">
    <source>
        <dbReference type="ARBA" id="ARBA00022833"/>
    </source>
</evidence>
<organism evidence="7 8">
    <name type="scientific">Paenibacillus tyrfis</name>
    <dbReference type="NCBI Taxonomy" id="1501230"/>
    <lineage>
        <taxon>Bacteria</taxon>
        <taxon>Bacillati</taxon>
        <taxon>Bacillota</taxon>
        <taxon>Bacilli</taxon>
        <taxon>Bacillales</taxon>
        <taxon>Paenibacillaceae</taxon>
        <taxon>Paenibacillus</taxon>
    </lineage>
</organism>
<dbReference type="RefSeq" id="WP_036677379.1">
    <property type="nucleotide sequence ID" value="NZ_JNVM01000004.1"/>
</dbReference>
<sequence length="256" mass="28968">MTNLPFESGSPGPLTGQQLQALKAKLTEEKQWLERHLESREHMGLGDSMRVQTGELSNYDNHPGDLGTEMYERGKDIALHENAEHQLTDINEALTRMESGEYGICRVCGQPIPHERLEAVPTTAYCVEHVPDPNMSQRRPAEEKFLDPPFGRTSLDEREGQTQFDGEDAWQIVESWGTSNTPAMAEDPNESDSYNEMQIEADEAEGYVEPLESFLATDMYGRQVTVVRNKAYQHYMRSGEGDGLLEPEEEAEDRFP</sequence>
<evidence type="ECO:0000256" key="1">
    <source>
        <dbReference type="ARBA" id="ARBA00022723"/>
    </source>
</evidence>
<name>A0A081P976_9BACL</name>
<dbReference type="eggNOG" id="COG1734">
    <property type="taxonomic scope" value="Bacteria"/>
</dbReference>